<keyword evidence="3" id="KW-1185">Reference proteome</keyword>
<accession>A0AA39DZV5</accession>
<dbReference type="InterPro" id="IPR027417">
    <property type="entry name" value="P-loop_NTPase"/>
</dbReference>
<protein>
    <recommendedName>
        <fullName evidence="1">NB-ARC domain-containing protein</fullName>
    </recommendedName>
</protein>
<dbReference type="Proteomes" id="UP001168098">
    <property type="component" value="Unassembled WGS sequence"/>
</dbReference>
<dbReference type="InterPro" id="IPR002182">
    <property type="entry name" value="NB-ARC"/>
</dbReference>
<dbReference type="SUPFAM" id="SSF52540">
    <property type="entry name" value="P-loop containing nucleoside triphosphate hydrolases"/>
    <property type="match status" value="1"/>
</dbReference>
<evidence type="ECO:0000259" key="1">
    <source>
        <dbReference type="Pfam" id="PF00931"/>
    </source>
</evidence>
<dbReference type="Gene3D" id="3.40.50.300">
    <property type="entry name" value="P-loop containing nucleotide triphosphate hydrolases"/>
    <property type="match status" value="1"/>
</dbReference>
<dbReference type="GO" id="GO:0098542">
    <property type="term" value="P:defense response to other organism"/>
    <property type="evidence" value="ECO:0007669"/>
    <property type="project" value="TreeGrafter"/>
</dbReference>
<dbReference type="Pfam" id="PF00931">
    <property type="entry name" value="NB-ARC"/>
    <property type="match status" value="1"/>
</dbReference>
<feature type="domain" description="NB-ARC" evidence="1">
    <location>
        <begin position="149"/>
        <end position="226"/>
    </location>
</feature>
<name>A0AA39DZV5_VITRO</name>
<evidence type="ECO:0000313" key="2">
    <source>
        <dbReference type="EMBL" id="KAJ9701545.1"/>
    </source>
</evidence>
<proteinExistence type="predicted"/>
<comment type="caution">
    <text evidence="2">The sequence shown here is derived from an EMBL/GenBank/DDBJ whole genome shotgun (WGS) entry which is preliminary data.</text>
</comment>
<gene>
    <name evidence="2" type="ORF">PVL29_006768</name>
</gene>
<organism evidence="2 3">
    <name type="scientific">Vitis rotundifolia</name>
    <name type="common">Muscadine grape</name>
    <dbReference type="NCBI Taxonomy" id="103349"/>
    <lineage>
        <taxon>Eukaryota</taxon>
        <taxon>Viridiplantae</taxon>
        <taxon>Streptophyta</taxon>
        <taxon>Embryophyta</taxon>
        <taxon>Tracheophyta</taxon>
        <taxon>Spermatophyta</taxon>
        <taxon>Magnoliopsida</taxon>
        <taxon>eudicotyledons</taxon>
        <taxon>Gunneridae</taxon>
        <taxon>Pentapetalae</taxon>
        <taxon>rosids</taxon>
        <taxon>Vitales</taxon>
        <taxon>Vitaceae</taxon>
        <taxon>Viteae</taxon>
        <taxon>Vitis</taxon>
    </lineage>
</organism>
<sequence>MAWMEELCYLSRSAVDVIGLFINRLEHLSRSWRGPFRRVVLAFYNFKCQCKLAMEMDGIHSKILEISMYSNQKAKVYILQNPVSFYDDVHALMTWLLAEDKSFCVISIVGIKGIGKTTLAKLFYNNDIDVMKAFIYYDTNKPVSWWDETTRMVKDFLSDKRFLIVLDDAHRVSCFNEIITAFQDTMSGRTMILTTCEMSLLSNLKLRSVHHALRLQGDDESWALFTYPMKVNIPLELLNLRSEIVRRYGGLPMATDAAIKEWSSVLLQFNGDHDLWSNTLNKINEDLPLLFPQDFAIPARRLCCGLQRVWCNQREKMKLQKMLQRGA</sequence>
<dbReference type="PANTHER" id="PTHR23155:SF955">
    <property type="entry name" value="AAA+ ATPASE DOMAIN-CONTAINING PROTEIN"/>
    <property type="match status" value="1"/>
</dbReference>
<evidence type="ECO:0000313" key="3">
    <source>
        <dbReference type="Proteomes" id="UP001168098"/>
    </source>
</evidence>
<dbReference type="EMBL" id="JARBHA010000005">
    <property type="protein sequence ID" value="KAJ9701545.1"/>
    <property type="molecule type" value="Genomic_DNA"/>
</dbReference>
<dbReference type="PANTHER" id="PTHR23155">
    <property type="entry name" value="DISEASE RESISTANCE PROTEIN RP"/>
    <property type="match status" value="1"/>
</dbReference>
<reference evidence="2 3" key="1">
    <citation type="journal article" date="2023" name="BMC Biotechnol.">
        <title>Vitis rotundifolia cv Carlos genome sequencing.</title>
        <authorList>
            <person name="Huff M."/>
            <person name="Hulse-Kemp A."/>
            <person name="Scheffler B."/>
            <person name="Youngblood R."/>
            <person name="Simpson S."/>
            <person name="Babiker E."/>
            <person name="Staton M."/>
        </authorList>
    </citation>
    <scope>NUCLEOTIDE SEQUENCE [LARGE SCALE GENOMIC DNA]</scope>
    <source>
        <tissue evidence="2">Leaf</tissue>
    </source>
</reference>
<dbReference type="GO" id="GO:0043531">
    <property type="term" value="F:ADP binding"/>
    <property type="evidence" value="ECO:0007669"/>
    <property type="project" value="InterPro"/>
</dbReference>
<dbReference type="AlphaFoldDB" id="A0AA39DZV5"/>
<dbReference type="InterPro" id="IPR044974">
    <property type="entry name" value="Disease_R_plants"/>
</dbReference>